<evidence type="ECO:0000313" key="4">
    <source>
        <dbReference type="Proteomes" id="UP000314986"/>
    </source>
</evidence>
<evidence type="ECO:0000313" key="3">
    <source>
        <dbReference type="Ensembl" id="ENSCMIP00000038180.1"/>
    </source>
</evidence>
<reference evidence="4" key="2">
    <citation type="journal article" date="2007" name="PLoS Biol.">
        <title>Survey sequencing and comparative analysis of the elephant shark (Callorhinchus milii) genome.</title>
        <authorList>
            <person name="Venkatesh B."/>
            <person name="Kirkness E.F."/>
            <person name="Loh Y.H."/>
            <person name="Halpern A.L."/>
            <person name="Lee A.P."/>
            <person name="Johnson J."/>
            <person name="Dandona N."/>
            <person name="Viswanathan L.D."/>
            <person name="Tay A."/>
            <person name="Venter J.C."/>
            <person name="Strausberg R.L."/>
            <person name="Brenner S."/>
        </authorList>
    </citation>
    <scope>NUCLEOTIDE SEQUENCE [LARGE SCALE GENOMIC DNA]</scope>
</reference>
<keyword evidence="4" id="KW-1185">Reference proteome</keyword>
<feature type="compositionally biased region" description="Basic and acidic residues" evidence="1">
    <location>
        <begin position="398"/>
        <end position="414"/>
    </location>
</feature>
<reference evidence="4" key="1">
    <citation type="journal article" date="2006" name="Science">
        <title>Ancient noncoding elements conserved in the human genome.</title>
        <authorList>
            <person name="Venkatesh B."/>
            <person name="Kirkness E.F."/>
            <person name="Loh Y.H."/>
            <person name="Halpern A.L."/>
            <person name="Lee A.P."/>
            <person name="Johnson J."/>
            <person name="Dandona N."/>
            <person name="Viswanathan L.D."/>
            <person name="Tay A."/>
            <person name="Venter J.C."/>
            <person name="Strausberg R.L."/>
            <person name="Brenner S."/>
        </authorList>
    </citation>
    <scope>NUCLEOTIDE SEQUENCE [LARGE SCALE GENOMIC DNA]</scope>
</reference>
<dbReference type="GO" id="GO:0005634">
    <property type="term" value="C:nucleus"/>
    <property type="evidence" value="ECO:0007669"/>
    <property type="project" value="TreeGrafter"/>
</dbReference>
<dbReference type="InterPro" id="IPR032765">
    <property type="entry name" value="TEX15_dom"/>
</dbReference>
<feature type="compositionally biased region" description="Polar residues" evidence="1">
    <location>
        <begin position="415"/>
        <end position="426"/>
    </location>
</feature>
<organism evidence="3 4">
    <name type="scientific">Callorhinchus milii</name>
    <name type="common">Ghost shark</name>
    <dbReference type="NCBI Taxonomy" id="7868"/>
    <lineage>
        <taxon>Eukaryota</taxon>
        <taxon>Metazoa</taxon>
        <taxon>Chordata</taxon>
        <taxon>Craniata</taxon>
        <taxon>Vertebrata</taxon>
        <taxon>Chondrichthyes</taxon>
        <taxon>Holocephali</taxon>
        <taxon>Chimaeriformes</taxon>
        <taxon>Callorhinchidae</taxon>
        <taxon>Callorhinchus</taxon>
    </lineage>
</organism>
<dbReference type="STRING" id="7868.ENSCMIP00000038180"/>
<feature type="domain" description="Testis expressed sequence 15" evidence="2">
    <location>
        <begin position="2087"/>
        <end position="2208"/>
    </location>
</feature>
<feature type="region of interest" description="Disordered" evidence="1">
    <location>
        <begin position="176"/>
        <end position="202"/>
    </location>
</feature>
<dbReference type="Pfam" id="PF15326">
    <property type="entry name" value="TEX15"/>
    <property type="match status" value="2"/>
</dbReference>
<dbReference type="GeneTree" id="ENSGT00390000006260"/>
<feature type="compositionally biased region" description="Polar residues" evidence="1">
    <location>
        <begin position="1673"/>
        <end position="1689"/>
    </location>
</feature>
<dbReference type="OMA" id="YIELIMM"/>
<accession>A0A4W3K2L4</accession>
<dbReference type="PANTHER" id="PTHR22380">
    <property type="entry name" value="TESTIS-EXPRESSED PROTEIN 15"/>
    <property type="match status" value="1"/>
</dbReference>
<dbReference type="InterPro" id="IPR026616">
    <property type="entry name" value="TEX15"/>
</dbReference>
<reference evidence="3" key="5">
    <citation type="submission" date="2025-09" db="UniProtKB">
        <authorList>
            <consortium name="Ensembl"/>
        </authorList>
    </citation>
    <scope>IDENTIFICATION</scope>
</reference>
<dbReference type="GO" id="GO:0007130">
    <property type="term" value="P:synaptonemal complex assembly"/>
    <property type="evidence" value="ECO:0007669"/>
    <property type="project" value="TreeGrafter"/>
</dbReference>
<reference evidence="3" key="4">
    <citation type="submission" date="2025-08" db="UniProtKB">
        <authorList>
            <consortium name="Ensembl"/>
        </authorList>
    </citation>
    <scope>IDENTIFICATION</scope>
</reference>
<evidence type="ECO:0000256" key="1">
    <source>
        <dbReference type="SAM" id="MobiDB-lite"/>
    </source>
</evidence>
<dbReference type="Proteomes" id="UP000314986">
    <property type="component" value="Unassembled WGS sequence"/>
</dbReference>
<dbReference type="GO" id="GO:0010569">
    <property type="term" value="P:regulation of double-strand break repair via homologous recombination"/>
    <property type="evidence" value="ECO:0007669"/>
    <property type="project" value="InterPro"/>
</dbReference>
<sequence>LAQRLGKGKNAKVVFQHFGKMEIASVSPVQCSASSSLGSLVTSNIKLNQDPRLLKRHVSNANGKGCSVLNQASQPSESILVDPALKSCQLIDVHTLTSGEQLLVNESGCCGHAENVEEQMQSQYFENQTSEHEEFDPFGVSTPRAAATCSEFFSSAVVSQASDVCKRSTTQKDEHLANFISQRDQDPKLGSGEQTNGLSFDLTGSKISDEPYFEELKLYESELKEKLRKYSVFLVLPEKERIAKIESLENLSRIDKKAFFYRLKKYDRHYEKYENQLSLNKCHNIVVSKLCTSISLYNSDMSARQDVKPSSSPLTCTSSSLNSGDTVTCSFSGFRETTEQQPKQRKPSLVLGKGVSDISESNSPTCTATVKSRLSEVFPTNGVRVPSEKETPLGGLSEVRRADSPETDKKEDKMNQVQSSWDNDGTNRADGASVIFESHLQLASPSVTSSIHTEKADEPVELYFPTVNDLFDGRVDNTDILHQGEMIPMIGNPGGSNKNEVKSGEMQRNGNAPITEDDVVCVCHSEEVETPTLSSKHTAHTYGESQSCDSLLHTLAARIEWQQFFEKSNVSELKTILELSRATKPVAFDQQISPPAETAATDVKLLHGSDFLLSTDGEGKYDPRSPRLTDEKLSAPDNRDAIPDLQITLNDLSSEYDRYLQHPVPCVGTERCWDQPCVDVRAFIETKADKCLEISSKEYEVALDGGTSKATSKTETPGLKDALLMNNQILPKLVRKSKEHDVCGLKMSKNYLDHRLNNDLSYCSDPELFKNCKQNSIYSSDLYVVGPQNKLSESCEDNNIPQSPNDHSCRMTIQDVEHLAAGNVKPNVKNIVPDSAGENFVKGNLSEKTLERVNKSHDTVTGDARIEDEGNDTVLLDSNSSASNESLCYTVQREERKDFSTTLRLQVEDVKCPKCDSMNQLPKERNVLTGESNITSDYDFSLTLERGDNEPHINDVIATGKSGTVYRDIPFRSSIEQNSEPKLNDTSSENLFSFKPIEQTDSVPKKVGKVSVEPKETLFPALKFKAPDKYRHQNNKPLNLVHSRSPSLNLPHVEIHSTQDIKKKSLKSKQSTDDFISLYEGRSRAFNTSKKQITQLTSVLSTEASLSKSRRLYKLLTKAVIHLNKACKKVCESSEIVTKTGITRNQISLPKSYQSNCNSFWETCDMNSHQFLKRQRCVSNPKWYPNYSQSNDPKQVKGLAVSTEKGKRLLKNAQSACFKSKNDPCSTKNNDMSRKTVGVELTYVGNKPAMSTNSEKLRRTVKHQRNHPKFKMRENGRQIMPSNPGLVQEPKSCEATFTINGFNQSELNLLKFLTKSTLLESQVECHLTKPEIMGPKVGSTILDFPSKSTFMESLIRMQIYSQEDKLCAEKGTNAKAILDLKKMQFPIETCMLKSQCEVKAAKVPVEFKIVQCNSDHTDLKSVDFQHADLSVKSRTTEPLADSLIKSNSVKDAVGSCSVKSQTAECKLSPVENLCIEINTKVKKPSLCHKLESSSIESVAVGFVDLCQKVKTHIGSQSVKSQLEYQVLQSHLHFKAADLQAESQNFQSQCELNTTELPVVKSQIEFQRTNCKSNPKDNTGAFMPSQTEEVLIDSQKMQMKISNFHEKETYTEPRSVLFNEKPFQRKPQDPKLRSESMTQEYDKMQREEGKIISDNQTESEYLRARNTFVERKAGQNNLKQGDTKTTSGNKFPSKPMKERQLHVSLVVQASEILREADTSPLLDKLEELKLTCEKMLPVFISAFERSQGESFTEVFISRDLLLQNNLQNPTHIVHLKSNALDSFVELQIMMETVQFLENKISFLKGLPTFRSLLWYDEILYSELLVGKRGSQQQSSFYPSFQERVQSKCLDTVHDYRAQVLKSFQMEMKGQNAYYVYLKHRRELEESSAVMQHIADCCNFWLSIPLTTGIHFGGNVEALETLRKDVWTLVNKYTSLPEEQRDVGKLVHLWIIIDIVNAKIRTIHGCLLTNNKLLWFGMEHIQFNAAKMLVWQKKRKMFDTSNSGVSELRSIDQRSKLKELIVELNRDAMCMLYTLTAASIGNALQKGPSHGNKFLDANTSVKLPNGDLTEQQIPKSLEGDLDQTSKPFTSVGIILERSRAARQEELEQLLQICERQSESLKRCFQVLQHVDVEKVLVTEAIILDLCASHNTSPVLLNLEAVEIYIELIMMYETIHYLRNLIAQQLNHPTYRGMLWFDSTLFPELLQSQQDISIFSLFRKKCLNNSCAMLEHAISTLQQKLDLILEYRQSANYTYAVQLLLRECSELIAIRTYMKRHKLCVKMYVNAPPYAASINYGCTESELTHNYRQFGMVLEKLVKAPEKDLGKMAHVIEVMKSIMNMKQVAAEDSASVIHLLTYQLQQNSKKRQLLANAENLQGCLLKVENDIDCGRKEHLSLPSDMTHVSRTSKGPDLQFTMVKLLCYPVVRYAQVIFSFYIRFLELSLPSLPSKRIYKPLFNCTFTHLPFLPPSSVSVKRFGTSSDVKGTI</sequence>
<feature type="region of interest" description="Disordered" evidence="1">
    <location>
        <begin position="381"/>
        <end position="426"/>
    </location>
</feature>
<feature type="region of interest" description="Disordered" evidence="1">
    <location>
        <begin position="1671"/>
        <end position="1694"/>
    </location>
</feature>
<dbReference type="InParanoid" id="A0A4W3K2L4"/>
<dbReference type="GO" id="GO:0007140">
    <property type="term" value="P:male meiotic nuclear division"/>
    <property type="evidence" value="ECO:0007669"/>
    <property type="project" value="InterPro"/>
</dbReference>
<dbReference type="PANTHER" id="PTHR22380:SF1">
    <property type="entry name" value="TESTIS-EXPRESSED PROTEIN 15"/>
    <property type="match status" value="1"/>
</dbReference>
<feature type="compositionally biased region" description="Basic and acidic residues" evidence="1">
    <location>
        <begin position="617"/>
        <end position="637"/>
    </location>
</feature>
<proteinExistence type="predicted"/>
<evidence type="ECO:0000259" key="2">
    <source>
        <dbReference type="Pfam" id="PF15326"/>
    </source>
</evidence>
<name>A0A4W3K2L4_CALMI</name>
<protein>
    <recommendedName>
        <fullName evidence="2">Testis expressed sequence 15 domain-containing protein</fullName>
    </recommendedName>
</protein>
<dbReference type="Ensembl" id="ENSCMIT00000038730.1">
    <property type="protein sequence ID" value="ENSCMIP00000038180.1"/>
    <property type="gene ID" value="ENSCMIG00000016047.1"/>
</dbReference>
<feature type="region of interest" description="Disordered" evidence="1">
    <location>
        <begin position="616"/>
        <end position="637"/>
    </location>
</feature>
<feature type="domain" description="Testis expressed sequence 15" evidence="2">
    <location>
        <begin position="1698"/>
        <end position="1860"/>
    </location>
</feature>
<reference evidence="4" key="3">
    <citation type="journal article" date="2014" name="Nature">
        <title>Elephant shark genome provides unique insights into gnathostome evolution.</title>
        <authorList>
            <consortium name="International Elephant Shark Genome Sequencing Consortium"/>
            <person name="Venkatesh B."/>
            <person name="Lee A.P."/>
            <person name="Ravi V."/>
            <person name="Maurya A.K."/>
            <person name="Lian M.M."/>
            <person name="Swann J.B."/>
            <person name="Ohta Y."/>
            <person name="Flajnik M.F."/>
            <person name="Sutoh Y."/>
            <person name="Kasahara M."/>
            <person name="Hoon S."/>
            <person name="Gangu V."/>
            <person name="Roy S.W."/>
            <person name="Irimia M."/>
            <person name="Korzh V."/>
            <person name="Kondrychyn I."/>
            <person name="Lim Z.W."/>
            <person name="Tay B.H."/>
            <person name="Tohari S."/>
            <person name="Kong K.W."/>
            <person name="Ho S."/>
            <person name="Lorente-Galdos B."/>
            <person name="Quilez J."/>
            <person name="Marques-Bonet T."/>
            <person name="Raney B.J."/>
            <person name="Ingham P.W."/>
            <person name="Tay A."/>
            <person name="Hillier L.W."/>
            <person name="Minx P."/>
            <person name="Boehm T."/>
            <person name="Wilson R.K."/>
            <person name="Brenner S."/>
            <person name="Warren W.C."/>
        </authorList>
    </citation>
    <scope>NUCLEOTIDE SEQUENCE [LARGE SCALE GENOMIC DNA]</scope>
</reference>